<dbReference type="SUPFAM" id="SSF81321">
    <property type="entry name" value="Family A G protein-coupled receptor-like"/>
    <property type="match status" value="1"/>
</dbReference>
<dbReference type="EMBL" id="NEDP02005326">
    <property type="protein sequence ID" value="OWF42000.1"/>
    <property type="molecule type" value="Genomic_DNA"/>
</dbReference>
<evidence type="ECO:0000256" key="1">
    <source>
        <dbReference type="ARBA" id="ARBA00004141"/>
    </source>
</evidence>
<dbReference type="CDD" id="cd14978">
    <property type="entry name" value="7tmA_FMRFamide_R-like"/>
    <property type="match status" value="1"/>
</dbReference>
<evidence type="ECO:0000256" key="2">
    <source>
        <dbReference type="ARBA" id="ARBA00022692"/>
    </source>
</evidence>
<dbReference type="Gene3D" id="1.20.1070.10">
    <property type="entry name" value="Rhodopsin 7-helix transmembrane proteins"/>
    <property type="match status" value="1"/>
</dbReference>
<evidence type="ECO:0000259" key="11">
    <source>
        <dbReference type="PROSITE" id="PS50262"/>
    </source>
</evidence>
<dbReference type="PANTHER" id="PTHR24243:SF230">
    <property type="entry name" value="G-PROTEIN COUPLED RECEPTORS FAMILY 1 PROFILE DOMAIN-CONTAINING PROTEIN"/>
    <property type="match status" value="1"/>
</dbReference>
<keyword evidence="6 8" id="KW-0675">Receptor</keyword>
<evidence type="ECO:0000313" key="13">
    <source>
        <dbReference type="Proteomes" id="UP000242188"/>
    </source>
</evidence>
<evidence type="ECO:0000256" key="7">
    <source>
        <dbReference type="ARBA" id="ARBA00023224"/>
    </source>
</evidence>
<dbReference type="AlphaFoldDB" id="A0A210PZT0"/>
<dbReference type="OrthoDB" id="10029014at2759"/>
<evidence type="ECO:0000256" key="4">
    <source>
        <dbReference type="ARBA" id="ARBA00023040"/>
    </source>
</evidence>
<gene>
    <name evidence="12" type="ORF">KP79_PYT11036</name>
</gene>
<feature type="transmembrane region" description="Helical" evidence="10">
    <location>
        <begin position="50"/>
        <end position="71"/>
    </location>
</feature>
<feature type="transmembrane region" description="Helical" evidence="10">
    <location>
        <begin position="135"/>
        <end position="155"/>
    </location>
</feature>
<evidence type="ECO:0000256" key="10">
    <source>
        <dbReference type="SAM" id="Phobius"/>
    </source>
</evidence>
<name>A0A210PZT0_MIZYE</name>
<evidence type="ECO:0000256" key="9">
    <source>
        <dbReference type="SAM" id="MobiDB-lite"/>
    </source>
</evidence>
<feature type="transmembrane region" description="Helical" evidence="10">
    <location>
        <begin position="83"/>
        <end position="101"/>
    </location>
</feature>
<dbReference type="GO" id="GO:0004930">
    <property type="term" value="F:G protein-coupled receptor activity"/>
    <property type="evidence" value="ECO:0007669"/>
    <property type="project" value="UniProtKB-KW"/>
</dbReference>
<organism evidence="12 13">
    <name type="scientific">Mizuhopecten yessoensis</name>
    <name type="common">Japanese scallop</name>
    <name type="synonym">Patinopecten yessoensis</name>
    <dbReference type="NCBI Taxonomy" id="6573"/>
    <lineage>
        <taxon>Eukaryota</taxon>
        <taxon>Metazoa</taxon>
        <taxon>Spiralia</taxon>
        <taxon>Lophotrochozoa</taxon>
        <taxon>Mollusca</taxon>
        <taxon>Bivalvia</taxon>
        <taxon>Autobranchia</taxon>
        <taxon>Pteriomorphia</taxon>
        <taxon>Pectinida</taxon>
        <taxon>Pectinoidea</taxon>
        <taxon>Pectinidae</taxon>
        <taxon>Mizuhopecten</taxon>
    </lineage>
</organism>
<dbReference type="PROSITE" id="PS00237">
    <property type="entry name" value="G_PROTEIN_RECEP_F1_1"/>
    <property type="match status" value="1"/>
</dbReference>
<keyword evidence="7 8" id="KW-0807">Transducer</keyword>
<comment type="subcellular location">
    <subcellularLocation>
        <location evidence="1">Membrane</location>
        <topology evidence="1">Multi-pass membrane protein</topology>
    </subcellularLocation>
</comment>
<proteinExistence type="inferred from homology"/>
<feature type="transmembrane region" description="Helical" evidence="10">
    <location>
        <begin position="214"/>
        <end position="239"/>
    </location>
</feature>
<evidence type="ECO:0000256" key="3">
    <source>
        <dbReference type="ARBA" id="ARBA00022989"/>
    </source>
</evidence>
<comment type="similarity">
    <text evidence="8">Belongs to the G-protein coupled receptor 1 family.</text>
</comment>
<feature type="domain" description="G-protein coupled receptors family 1 profile" evidence="11">
    <location>
        <begin position="63"/>
        <end position="327"/>
    </location>
</feature>
<feature type="transmembrane region" description="Helical" evidence="10">
    <location>
        <begin position="167"/>
        <end position="194"/>
    </location>
</feature>
<feature type="compositionally biased region" description="Low complexity" evidence="9">
    <location>
        <begin position="360"/>
        <end position="369"/>
    </location>
</feature>
<keyword evidence="2 8" id="KW-0812">Transmembrane</keyword>
<evidence type="ECO:0000313" key="12">
    <source>
        <dbReference type="EMBL" id="OWF42000.1"/>
    </source>
</evidence>
<feature type="region of interest" description="Disordered" evidence="9">
    <location>
        <begin position="358"/>
        <end position="429"/>
    </location>
</feature>
<dbReference type="GO" id="GO:0005886">
    <property type="term" value="C:plasma membrane"/>
    <property type="evidence" value="ECO:0007669"/>
    <property type="project" value="TreeGrafter"/>
</dbReference>
<protein>
    <submittedName>
        <fullName evidence="12">G-protein coupled receptor 139</fullName>
    </submittedName>
</protein>
<dbReference type="Pfam" id="PF00001">
    <property type="entry name" value="7tm_1"/>
    <property type="match status" value="1"/>
</dbReference>
<dbReference type="InterPro" id="IPR000276">
    <property type="entry name" value="GPCR_Rhodpsn"/>
</dbReference>
<keyword evidence="4 8" id="KW-0297">G-protein coupled receptor</keyword>
<dbReference type="InterPro" id="IPR017452">
    <property type="entry name" value="GPCR_Rhodpsn_7TM"/>
</dbReference>
<keyword evidence="13" id="KW-1185">Reference proteome</keyword>
<evidence type="ECO:0000256" key="6">
    <source>
        <dbReference type="ARBA" id="ARBA00023170"/>
    </source>
</evidence>
<feature type="transmembrane region" description="Helical" evidence="10">
    <location>
        <begin position="267"/>
        <end position="293"/>
    </location>
</feature>
<evidence type="ECO:0000256" key="8">
    <source>
        <dbReference type="RuleBase" id="RU000688"/>
    </source>
</evidence>
<evidence type="ECO:0000256" key="5">
    <source>
        <dbReference type="ARBA" id="ARBA00023136"/>
    </source>
</evidence>
<dbReference type="Proteomes" id="UP000242188">
    <property type="component" value="Unassembled WGS sequence"/>
</dbReference>
<reference evidence="12 13" key="1">
    <citation type="journal article" date="2017" name="Nat. Ecol. Evol.">
        <title>Scallop genome provides insights into evolution of bilaterian karyotype and development.</title>
        <authorList>
            <person name="Wang S."/>
            <person name="Zhang J."/>
            <person name="Jiao W."/>
            <person name="Li J."/>
            <person name="Xun X."/>
            <person name="Sun Y."/>
            <person name="Guo X."/>
            <person name="Huan P."/>
            <person name="Dong B."/>
            <person name="Zhang L."/>
            <person name="Hu X."/>
            <person name="Sun X."/>
            <person name="Wang J."/>
            <person name="Zhao C."/>
            <person name="Wang Y."/>
            <person name="Wang D."/>
            <person name="Huang X."/>
            <person name="Wang R."/>
            <person name="Lv J."/>
            <person name="Li Y."/>
            <person name="Zhang Z."/>
            <person name="Liu B."/>
            <person name="Lu W."/>
            <person name="Hui Y."/>
            <person name="Liang J."/>
            <person name="Zhou Z."/>
            <person name="Hou R."/>
            <person name="Li X."/>
            <person name="Liu Y."/>
            <person name="Li H."/>
            <person name="Ning X."/>
            <person name="Lin Y."/>
            <person name="Zhao L."/>
            <person name="Xing Q."/>
            <person name="Dou J."/>
            <person name="Li Y."/>
            <person name="Mao J."/>
            <person name="Guo H."/>
            <person name="Dou H."/>
            <person name="Li T."/>
            <person name="Mu C."/>
            <person name="Jiang W."/>
            <person name="Fu Q."/>
            <person name="Fu X."/>
            <person name="Miao Y."/>
            <person name="Liu J."/>
            <person name="Yu Q."/>
            <person name="Li R."/>
            <person name="Liao H."/>
            <person name="Li X."/>
            <person name="Kong Y."/>
            <person name="Jiang Z."/>
            <person name="Chourrout D."/>
            <person name="Li R."/>
            <person name="Bao Z."/>
        </authorList>
    </citation>
    <scope>NUCLEOTIDE SEQUENCE [LARGE SCALE GENOMIC DNA]</scope>
    <source>
        <strain evidence="12 13">PY_sf001</strain>
    </source>
</reference>
<dbReference type="PROSITE" id="PS50262">
    <property type="entry name" value="G_PROTEIN_RECEP_F1_2"/>
    <property type="match status" value="1"/>
</dbReference>
<dbReference type="PRINTS" id="PR00237">
    <property type="entry name" value="GPCRRHODOPSN"/>
</dbReference>
<accession>A0A210PZT0</accession>
<sequence>MSVDLFKNESMSNITGSIVISDSNSSGEIPDVPEVDQLQRVLNGLGYFDYFYFPTFLLLGLVGNTMTIIIMNNKSFSKLNSRLLLICLAFSDTLLLLTQPFNKKFVIKMLGTDLRALSDIGCKTFFVFFRTGKMTSSWIVVFLCVERFVAVWFPLKAKRITTKLRTIIALIVVYLVMITFNSVWSFSSLIINGMCYPDAYDRSDPFLSTKYENMIYMGCALYSIGPMCIMAVLTILILYKLAVYRHKRKQMTSHASKSDTEGVKTTAMLLGIVTAYIVLVLPVTMLHLMAFFFKINAFGNNAKGFLVFKEVSQLLEQLNYSINFFLYITTSTQFREGLYDLLKIAKCQKCYRSIMRSADSNQQTNSTKNNKSKKSSQERNCNAKGSPIEVDVVNGDQHGGADGADEKPMPFFQVEPDKGPSLNAMNNQL</sequence>
<dbReference type="PANTHER" id="PTHR24243">
    <property type="entry name" value="G-PROTEIN COUPLED RECEPTOR"/>
    <property type="match status" value="1"/>
</dbReference>
<keyword evidence="3 10" id="KW-1133">Transmembrane helix</keyword>
<keyword evidence="5 10" id="KW-0472">Membrane</keyword>
<comment type="caution">
    <text evidence="12">The sequence shown here is derived from an EMBL/GenBank/DDBJ whole genome shotgun (WGS) entry which is preliminary data.</text>
</comment>